<keyword evidence="1" id="KW-0175">Coiled coil</keyword>
<dbReference type="Proteomes" id="UP001497512">
    <property type="component" value="Chromosome 7"/>
</dbReference>
<keyword evidence="3" id="KW-1185">Reference proteome</keyword>
<accession>A0ABP0UWR0</accession>
<evidence type="ECO:0000313" key="2">
    <source>
        <dbReference type="EMBL" id="CAK9231907.1"/>
    </source>
</evidence>
<sequence length="75" mass="7761">MDEIGLPVMDENGPGAVCGFTSGPGRPLGARARACERASSLVLLQKAAADVSAALAEEEEEEEEKESAVMSVGRI</sequence>
<dbReference type="EMBL" id="OZ019899">
    <property type="protein sequence ID" value="CAK9231907.1"/>
    <property type="molecule type" value="Genomic_DNA"/>
</dbReference>
<gene>
    <name evidence="2" type="ORF">CSSPTR1EN2_LOCUS20992</name>
</gene>
<name>A0ABP0UWR0_9BRYO</name>
<organism evidence="2 3">
    <name type="scientific">Sphagnum troendelagicum</name>
    <dbReference type="NCBI Taxonomy" id="128251"/>
    <lineage>
        <taxon>Eukaryota</taxon>
        <taxon>Viridiplantae</taxon>
        <taxon>Streptophyta</taxon>
        <taxon>Embryophyta</taxon>
        <taxon>Bryophyta</taxon>
        <taxon>Sphagnophytina</taxon>
        <taxon>Sphagnopsida</taxon>
        <taxon>Sphagnales</taxon>
        <taxon>Sphagnaceae</taxon>
        <taxon>Sphagnum</taxon>
    </lineage>
</organism>
<evidence type="ECO:0000313" key="3">
    <source>
        <dbReference type="Proteomes" id="UP001497512"/>
    </source>
</evidence>
<proteinExistence type="predicted"/>
<feature type="coiled-coil region" evidence="1">
    <location>
        <begin position="41"/>
        <end position="68"/>
    </location>
</feature>
<reference evidence="2" key="1">
    <citation type="submission" date="2024-02" db="EMBL/GenBank/DDBJ databases">
        <authorList>
            <consortium name="ELIXIR-Norway"/>
            <consortium name="Elixir Norway"/>
        </authorList>
    </citation>
    <scope>NUCLEOTIDE SEQUENCE</scope>
</reference>
<evidence type="ECO:0000256" key="1">
    <source>
        <dbReference type="SAM" id="Coils"/>
    </source>
</evidence>
<protein>
    <submittedName>
        <fullName evidence="2">Uncharacterized protein</fullName>
    </submittedName>
</protein>